<comment type="similarity">
    <text evidence="1">In the N-terminal section; belongs to the LXG family.</text>
</comment>
<dbReference type="RefSeq" id="WP_310876476.1">
    <property type="nucleotide sequence ID" value="NZ_BSYK01000001.1"/>
</dbReference>
<dbReference type="CDD" id="cd20686">
    <property type="entry name" value="CdiA-CT_Ec-like"/>
    <property type="match status" value="1"/>
</dbReference>
<organism evidence="3 4">
    <name type="scientific">Priestia megaterium</name>
    <name type="common">Bacillus megaterium</name>
    <dbReference type="NCBI Taxonomy" id="1404"/>
    <lineage>
        <taxon>Bacteria</taxon>
        <taxon>Bacillati</taxon>
        <taxon>Bacillota</taxon>
        <taxon>Bacilli</taxon>
        <taxon>Bacillales</taxon>
        <taxon>Bacillaceae</taxon>
        <taxon>Priestia</taxon>
    </lineage>
</organism>
<evidence type="ECO:0000259" key="2">
    <source>
        <dbReference type="PROSITE" id="PS51756"/>
    </source>
</evidence>
<reference evidence="3" key="1">
    <citation type="journal article" date="2024" name="Appl Microbiol">
        <title>Effect of kuratsuki Bacillus and Priestia on Taste of Sake.</title>
        <authorList>
            <person name="Kobayashi K."/>
            <person name="Nishida H."/>
        </authorList>
    </citation>
    <scope>NUCLEOTIDE SEQUENCE</scope>
    <source>
        <strain evidence="3">B-12</strain>
    </source>
</reference>
<dbReference type="Pfam" id="PF04740">
    <property type="entry name" value="LXG"/>
    <property type="match status" value="1"/>
</dbReference>
<feature type="domain" description="LXG" evidence="2">
    <location>
        <begin position="1"/>
        <end position="241"/>
    </location>
</feature>
<name>A0AAX6BKJ8_PRIMG</name>
<dbReference type="EMBL" id="BSYK01000001">
    <property type="protein sequence ID" value="GMG74291.1"/>
    <property type="molecule type" value="Genomic_DNA"/>
</dbReference>
<evidence type="ECO:0000313" key="3">
    <source>
        <dbReference type="EMBL" id="GMG74291.1"/>
    </source>
</evidence>
<dbReference type="Proteomes" id="UP001165240">
    <property type="component" value="Unassembled WGS sequence"/>
</dbReference>
<dbReference type="AlphaFoldDB" id="A0AAX6BKJ8"/>
<dbReference type="Pfam" id="PF14436">
    <property type="entry name" value="EndoU_bacteria"/>
    <property type="match status" value="1"/>
</dbReference>
<gene>
    <name evidence="3" type="ORF">ShirakiTB12_27590</name>
</gene>
<dbReference type="InterPro" id="IPR006829">
    <property type="entry name" value="LXG_dom"/>
</dbReference>
<evidence type="ECO:0000256" key="1">
    <source>
        <dbReference type="ARBA" id="ARBA00034117"/>
    </source>
</evidence>
<dbReference type="InterPro" id="IPR029501">
    <property type="entry name" value="EndoU_bac"/>
</dbReference>
<dbReference type="GO" id="GO:0004519">
    <property type="term" value="F:endonuclease activity"/>
    <property type="evidence" value="ECO:0007669"/>
    <property type="project" value="InterPro"/>
</dbReference>
<accession>A0AAX6BKJ8</accession>
<comment type="caution">
    <text evidence="3">The sequence shown here is derived from an EMBL/GenBank/DDBJ whole genome shotgun (WGS) entry which is preliminary data.</text>
</comment>
<protein>
    <recommendedName>
        <fullName evidence="2">LXG domain-containing protein</fullName>
    </recommendedName>
</protein>
<proteinExistence type="inferred from homology"/>
<evidence type="ECO:0000313" key="4">
    <source>
        <dbReference type="Proteomes" id="UP001165240"/>
    </source>
</evidence>
<dbReference type="PROSITE" id="PS51756">
    <property type="entry name" value="LXG"/>
    <property type="match status" value="1"/>
</dbReference>
<sequence>MKTLDVDAFHENIQAILDSIKSQKEQIQGLVSQVQAFSSLDDAFKGKGGEAIRSFYETGHASFLTLYHSLLTSYEARLTQITHALRSFEPSEDGYITQPFLQDTIPAHLNQTRNTTVSLVDQANAAIQKVSHLASVSALNDQGFLTEVEQAKNKADKTMNDLVRFDEQQTQSLSAIQDQLTSLNSLLSKVKAGFQNGSIQPGNVSELSALAKKAMTDSGGVSVFEKGIPTTLTRKEKQEKVIKEVGLEKLIQLQAMTPAEQLKEIHRLEKTSPYIREVLTQIQQDTAPANMKKLAELSPAEQAVELEKSPYLQALNDSSTVGMLASQQVLQNATGVEGMLMQSVMSQGQIRSVGTKKTAESFDFTEICENPKAKKEETGIKAVVKDVGEGAITLAKGTVTGTKGVVQDVWAGMGERADKRYNSLYDFGNYITMGGFDGAVSFKEGLIERGEKSFDSPYDFVNHATMGLLDVGQQALNPDKPLSKEHWENSMFLFASVIGGAKPAGAVKSVPKVTNVPRVPAHKATKTLSNMRNVVSPKAASDWSKKVYEPVQKKLQPLLDAEIPTLRPRPQLVGIGEALPGKTVGEALNGLTTYKMGNVSKGQSKALEKVEKPGGKADVEGVYDQDAVVKGNIRYKEGYYIEHLTGKVEKCTKRHGVSGGHNYDEFKKYFDNSDQYKLDEVKKDEHPDVKGVYDIEYRLKVEIKDYRGQGTGEFKFVPKEDKPPHKKTVYDPALISSDEIVRLGNEAMEEGIESSRVKQLKGQTNKQMIRGVSSNGLKFEGFKNTDTGEIENFYPVLKFGQN</sequence>